<evidence type="ECO:0000313" key="1">
    <source>
        <dbReference type="EMBL" id="QHS93246.1"/>
    </source>
</evidence>
<proteinExistence type="predicted"/>
<accession>A0A6C0BM29</accession>
<dbReference type="EMBL" id="MN739201">
    <property type="protein sequence ID" value="QHS93246.1"/>
    <property type="molecule type" value="Genomic_DNA"/>
</dbReference>
<reference evidence="1" key="1">
    <citation type="journal article" date="2020" name="Nature">
        <title>Giant virus diversity and host interactions through global metagenomics.</title>
        <authorList>
            <person name="Schulz F."/>
            <person name="Roux S."/>
            <person name="Paez-Espino D."/>
            <person name="Jungbluth S."/>
            <person name="Walsh D.A."/>
            <person name="Denef V.J."/>
            <person name="McMahon K.D."/>
            <person name="Konstantinidis K.T."/>
            <person name="Eloe-Fadrosh E.A."/>
            <person name="Kyrpides N.C."/>
            <person name="Woyke T."/>
        </authorList>
    </citation>
    <scope>NUCLEOTIDE SEQUENCE</scope>
    <source>
        <strain evidence="1">GVMAG-M-3300017989-17</strain>
    </source>
</reference>
<protein>
    <submittedName>
        <fullName evidence="1">Uncharacterized protein</fullName>
    </submittedName>
</protein>
<organism evidence="1">
    <name type="scientific">viral metagenome</name>
    <dbReference type="NCBI Taxonomy" id="1070528"/>
    <lineage>
        <taxon>unclassified sequences</taxon>
        <taxon>metagenomes</taxon>
        <taxon>organismal metagenomes</taxon>
    </lineage>
</organism>
<name>A0A6C0BM29_9ZZZZ</name>
<sequence>MDNTRFTSSSVALERSLAALENDGDAYLKFIATDDQQRLEHSHLRLIRNRIQYIWQRIHVELVNPDEFIILAGDYKKGCELFLTVTPGST</sequence>
<dbReference type="AlphaFoldDB" id="A0A6C0BM29"/>